<protein>
    <submittedName>
        <fullName evidence="1">Uncharacterized protein</fullName>
    </submittedName>
</protein>
<accession>A0A2H5XEJ0</accession>
<dbReference type="InterPro" id="IPR027417">
    <property type="entry name" value="P-loop_NTPase"/>
</dbReference>
<dbReference type="Proteomes" id="UP000236173">
    <property type="component" value="Unassembled WGS sequence"/>
</dbReference>
<comment type="caution">
    <text evidence="1">The sequence shown here is derived from an EMBL/GenBank/DDBJ whole genome shotgun (WGS) entry which is preliminary data.</text>
</comment>
<gene>
    <name evidence="1" type="ORF">HRbin17_02137</name>
</gene>
<dbReference type="EMBL" id="BEHT01000032">
    <property type="protein sequence ID" value="GBC99608.1"/>
    <property type="molecule type" value="Genomic_DNA"/>
</dbReference>
<sequence>MTAVEVRNLTVVADGYPIVRGLSLTAAPGEWVGFIAPPDQLTLLFQVLDGTVLPTEGEIWYYNEPPRRASERRLLEVVDSEQMLPSPAPILLLPHATKLPFPSLEQTILIGLPPSRLFIETIYKIFSNNYKLIDIHTSSREVHVE</sequence>
<organism evidence="1 2">
    <name type="scientific">Candidatus Fervidibacter japonicus</name>
    <dbReference type="NCBI Taxonomy" id="2035412"/>
    <lineage>
        <taxon>Bacteria</taxon>
        <taxon>Candidatus Fervidibacterota</taxon>
        <taxon>Candidatus Fervidibacter</taxon>
    </lineage>
</organism>
<evidence type="ECO:0000313" key="1">
    <source>
        <dbReference type="EMBL" id="GBC99608.1"/>
    </source>
</evidence>
<dbReference type="AlphaFoldDB" id="A0A2H5XEJ0"/>
<name>A0A2H5XEJ0_9BACT</name>
<dbReference type="SUPFAM" id="SSF52540">
    <property type="entry name" value="P-loop containing nucleoside triphosphate hydrolases"/>
    <property type="match status" value="1"/>
</dbReference>
<proteinExistence type="predicted"/>
<reference evidence="2" key="1">
    <citation type="submission" date="2017-09" db="EMBL/GenBank/DDBJ databases">
        <title>Metaegenomics of thermophilic ammonia-oxidizing enrichment culture.</title>
        <authorList>
            <person name="Kato S."/>
            <person name="Suzuki K."/>
        </authorList>
    </citation>
    <scope>NUCLEOTIDE SEQUENCE [LARGE SCALE GENOMIC DNA]</scope>
</reference>
<dbReference type="Gene3D" id="3.40.50.300">
    <property type="entry name" value="P-loop containing nucleotide triphosphate hydrolases"/>
    <property type="match status" value="1"/>
</dbReference>
<evidence type="ECO:0000313" key="2">
    <source>
        <dbReference type="Proteomes" id="UP000236173"/>
    </source>
</evidence>